<dbReference type="Proteomes" id="UP000238042">
    <property type="component" value="Unassembled WGS sequence"/>
</dbReference>
<keyword evidence="1" id="KW-0472">Membrane</keyword>
<organism evidence="2 3">
    <name type="scientific">Apibacter adventoris</name>
    <dbReference type="NCBI Taxonomy" id="1679466"/>
    <lineage>
        <taxon>Bacteria</taxon>
        <taxon>Pseudomonadati</taxon>
        <taxon>Bacteroidota</taxon>
        <taxon>Flavobacteriia</taxon>
        <taxon>Flavobacteriales</taxon>
        <taxon>Weeksellaceae</taxon>
        <taxon>Apibacter</taxon>
    </lineage>
</organism>
<dbReference type="OrthoDB" id="9811239at2"/>
<feature type="transmembrane region" description="Helical" evidence="1">
    <location>
        <begin position="78"/>
        <end position="99"/>
    </location>
</feature>
<reference evidence="2 3" key="1">
    <citation type="submission" date="2018-02" db="EMBL/GenBank/DDBJ databases">
        <title>Genome sequences of Apibacter spp., gut symbionts of Asian honey bees.</title>
        <authorList>
            <person name="Kwong W.K."/>
            <person name="Steele M.I."/>
            <person name="Moran N.A."/>
        </authorList>
    </citation>
    <scope>NUCLEOTIDE SEQUENCE [LARGE SCALE GENOMIC DNA]</scope>
    <source>
        <strain evidence="3">wkB301</strain>
    </source>
</reference>
<protein>
    <recommendedName>
        <fullName evidence="4">Glycosyl transferase family 1 domain-containing protein</fullName>
    </recommendedName>
</protein>
<dbReference type="SUPFAM" id="SSF53756">
    <property type="entry name" value="UDP-Glycosyltransferase/glycogen phosphorylase"/>
    <property type="match status" value="1"/>
</dbReference>
<evidence type="ECO:0008006" key="4">
    <source>
        <dbReference type="Google" id="ProtNLM"/>
    </source>
</evidence>
<gene>
    <name evidence="2" type="ORF">C4S77_01465</name>
</gene>
<keyword evidence="1" id="KW-0812">Transmembrane</keyword>
<dbReference type="Gene3D" id="3.40.50.2000">
    <property type="entry name" value="Glycogen Phosphorylase B"/>
    <property type="match status" value="1"/>
</dbReference>
<keyword evidence="1" id="KW-1133">Transmembrane helix</keyword>
<evidence type="ECO:0000313" key="2">
    <source>
        <dbReference type="EMBL" id="PQL95490.1"/>
    </source>
</evidence>
<dbReference type="EMBL" id="PSZM01000001">
    <property type="protein sequence ID" value="PQL95490.1"/>
    <property type="molecule type" value="Genomic_DNA"/>
</dbReference>
<evidence type="ECO:0000256" key="1">
    <source>
        <dbReference type="SAM" id="Phobius"/>
    </source>
</evidence>
<dbReference type="RefSeq" id="WP_105245535.1">
    <property type="nucleotide sequence ID" value="NZ_PSZM01000001.1"/>
</dbReference>
<feature type="transmembrane region" description="Helical" evidence="1">
    <location>
        <begin position="53"/>
        <end position="72"/>
    </location>
</feature>
<accession>A0A2S8AGI8</accession>
<feature type="transmembrane region" description="Helical" evidence="1">
    <location>
        <begin position="120"/>
        <end position="138"/>
    </location>
</feature>
<keyword evidence="3" id="KW-1185">Reference proteome</keyword>
<sequence length="365" mass="43639">MIVFVDRIGEHSGMHNYIEAFIYQFEKRKYKTSVISNYPEGNSILKNYYKGSLFRRLFCFVYSYLLYIYNLIKNRKNYFIISFYGEIQDVLFIFPFLLFKKNKVIIDVHEVVGLDINNRILRRIIYFLINYVAGTAIYHSKRIREKLDEVEYKGDVIYCPHLKYLYSKEYDIKNIKNEIINLIDNRKVNFLFFGNIRDSKGIDLLFEVLSKLDKKYIQESNFIIAGKDPDDLLSRFPKMGNVKLLTRHITDEESNFLYSKTNYVLLPYNEISQSGVLETAIYFKKLSICSNLEYFQNIIFNFKSFGFIFNSSEEFIKIIQKLCVESIYTIKENDYNQYMQDDAVDTFFHQISKKIKNEISNNYYL</sequence>
<proteinExistence type="predicted"/>
<comment type="caution">
    <text evidence="2">The sequence shown here is derived from an EMBL/GenBank/DDBJ whole genome shotgun (WGS) entry which is preliminary data.</text>
</comment>
<evidence type="ECO:0000313" key="3">
    <source>
        <dbReference type="Proteomes" id="UP000238042"/>
    </source>
</evidence>
<name>A0A2S8AGI8_9FLAO</name>
<dbReference type="AlphaFoldDB" id="A0A2S8AGI8"/>